<comment type="subcellular location">
    <subcellularLocation>
        <location evidence="3">Nucleus</location>
    </subcellularLocation>
</comment>
<dbReference type="PROSITE" id="PS00657">
    <property type="entry name" value="FORK_HEAD_1"/>
    <property type="match status" value="1"/>
</dbReference>
<dbReference type="InterPro" id="IPR036390">
    <property type="entry name" value="WH_DNA-bd_sf"/>
</dbReference>
<evidence type="ECO:0000259" key="4">
    <source>
        <dbReference type="PROSITE" id="PS50039"/>
    </source>
</evidence>
<evidence type="ECO:0000256" key="1">
    <source>
        <dbReference type="ARBA" id="ARBA00023125"/>
    </source>
</evidence>
<dbReference type="FunFam" id="1.10.10.10:FF:000598">
    <property type="entry name" value="forkhead box protein I1 isoform X2"/>
    <property type="match status" value="1"/>
</dbReference>
<dbReference type="PANTHER" id="PTHR11829:SF377">
    <property type="entry name" value="FORK HEAD DOMAIN-CONTAINING PROTEIN FD4-RELATED"/>
    <property type="match status" value="1"/>
</dbReference>
<reference evidence="5" key="1">
    <citation type="journal article" date="2014" name="PLoS Genet.">
        <title>Differential Responses to Wnt and PCP Disruption Predict Expression and Developmental Function of Conserved and Novel Genes in a Cnidarian.</title>
        <authorList>
            <person name="Lapebie P."/>
            <person name="Ruggiero A."/>
            <person name="Barreau C."/>
            <person name="Chevalier S."/>
            <person name="Chang P."/>
            <person name="Dru P."/>
            <person name="Houliston E."/>
            <person name="Momose T."/>
        </authorList>
    </citation>
    <scope>NUCLEOTIDE SEQUENCE</scope>
</reference>
<feature type="domain" description="Fork-head" evidence="4">
    <location>
        <begin position="13"/>
        <end position="107"/>
    </location>
</feature>
<name>A0A069DUZ8_9CNID</name>
<dbReference type="GO" id="GO:0009653">
    <property type="term" value="P:anatomical structure morphogenesis"/>
    <property type="evidence" value="ECO:0007669"/>
    <property type="project" value="TreeGrafter"/>
</dbReference>
<dbReference type="Pfam" id="PF00250">
    <property type="entry name" value="Forkhead"/>
    <property type="match status" value="1"/>
</dbReference>
<dbReference type="Gene3D" id="1.10.10.10">
    <property type="entry name" value="Winged helix-like DNA-binding domain superfamily/Winged helix DNA-binding domain"/>
    <property type="match status" value="1"/>
</dbReference>
<evidence type="ECO:0000256" key="2">
    <source>
        <dbReference type="ARBA" id="ARBA00023242"/>
    </source>
</evidence>
<dbReference type="SMART" id="SM00339">
    <property type="entry name" value="FH"/>
    <property type="match status" value="1"/>
</dbReference>
<keyword evidence="2 3" id="KW-0539">Nucleus</keyword>
<dbReference type="AlphaFoldDB" id="A0A069DUZ8"/>
<dbReference type="InterPro" id="IPR036388">
    <property type="entry name" value="WH-like_DNA-bd_sf"/>
</dbReference>
<dbReference type="GO" id="GO:0005634">
    <property type="term" value="C:nucleus"/>
    <property type="evidence" value="ECO:0007669"/>
    <property type="project" value="UniProtKB-SubCell"/>
</dbReference>
<feature type="DNA-binding region" description="Fork-head" evidence="3">
    <location>
        <begin position="13"/>
        <end position="107"/>
    </location>
</feature>
<proteinExistence type="evidence at transcript level"/>
<dbReference type="InterPro" id="IPR030456">
    <property type="entry name" value="TF_fork_head_CS_2"/>
</dbReference>
<dbReference type="InterPro" id="IPR050211">
    <property type="entry name" value="FOX_domain-containing"/>
</dbReference>
<dbReference type="PANTHER" id="PTHR11829">
    <property type="entry name" value="FORKHEAD BOX PROTEIN"/>
    <property type="match status" value="1"/>
</dbReference>
<dbReference type="SUPFAM" id="SSF46785">
    <property type="entry name" value="Winged helix' DNA-binding domain"/>
    <property type="match status" value="1"/>
</dbReference>
<accession>A0A069DUZ8</accession>
<dbReference type="PROSITE" id="PS00658">
    <property type="entry name" value="FORK_HEAD_2"/>
    <property type="match status" value="1"/>
</dbReference>
<dbReference type="InterPro" id="IPR018122">
    <property type="entry name" value="TF_fork_head_CS_1"/>
</dbReference>
<evidence type="ECO:0000256" key="3">
    <source>
        <dbReference type="PROSITE-ProRule" id="PRU00089"/>
    </source>
</evidence>
<protein>
    <submittedName>
        <fullName evidence="5">Forkhead box protein</fullName>
    </submittedName>
</protein>
<dbReference type="GO" id="GO:0000978">
    <property type="term" value="F:RNA polymerase II cis-regulatory region sequence-specific DNA binding"/>
    <property type="evidence" value="ECO:0007669"/>
    <property type="project" value="TreeGrafter"/>
</dbReference>
<dbReference type="EMBL" id="GBGP01000054">
    <property type="protein sequence ID" value="JAC85129.1"/>
    <property type="molecule type" value="mRNA"/>
</dbReference>
<dbReference type="PRINTS" id="PR00053">
    <property type="entry name" value="FORKHEAD"/>
</dbReference>
<evidence type="ECO:0000313" key="5">
    <source>
        <dbReference type="EMBL" id="JAC85129.1"/>
    </source>
</evidence>
<dbReference type="InterPro" id="IPR001766">
    <property type="entry name" value="Fork_head_dom"/>
</dbReference>
<organism evidence="5">
    <name type="scientific">Clytia hemisphaerica</name>
    <dbReference type="NCBI Taxonomy" id="252671"/>
    <lineage>
        <taxon>Eukaryota</taxon>
        <taxon>Metazoa</taxon>
        <taxon>Cnidaria</taxon>
        <taxon>Hydrozoa</taxon>
        <taxon>Hydroidolina</taxon>
        <taxon>Leptothecata</taxon>
        <taxon>Obeliida</taxon>
        <taxon>Clytiidae</taxon>
        <taxon>Clytia</taxon>
    </lineage>
</organism>
<dbReference type="PROSITE" id="PS50039">
    <property type="entry name" value="FORK_HEAD_3"/>
    <property type="match status" value="1"/>
</dbReference>
<sequence length="316" mass="37142">MPRPRKSSYGDDKPPYSYVALCAMAIHSSPAKMMTLSQIYKFIMDNFPFYRKNSTRWQNSLRHNLSFNDCFVKVSKTSEHGGKGNYWTLHQDCTEMFQDGSFLRRKRRFLSKEDDDELLKPTDNFKDEKCKPTKDWETKMERGYSIRPHYLPINFEKSEKKLLQEHHKKIKTETIIRPKSFSIADILEKEKHDNEELSPSSYYRRYSPPLPHTSSRVFFPSDKKIVPPISPHERRYHPYSSSCKCCDDYPSITAYHSTSSARHQRHWSPPAYRRGDSPPPPPLPAYICHEPIPPSRSSIKEHTFHANYIKCGCHSF</sequence>
<dbReference type="GO" id="GO:0030154">
    <property type="term" value="P:cell differentiation"/>
    <property type="evidence" value="ECO:0007669"/>
    <property type="project" value="TreeGrafter"/>
</dbReference>
<dbReference type="GO" id="GO:0000981">
    <property type="term" value="F:DNA-binding transcription factor activity, RNA polymerase II-specific"/>
    <property type="evidence" value="ECO:0007669"/>
    <property type="project" value="TreeGrafter"/>
</dbReference>
<keyword evidence="1 3" id="KW-0238">DNA-binding</keyword>